<protein>
    <submittedName>
        <fullName evidence="2">Uncharacterized protein</fullName>
    </submittedName>
</protein>
<geneLocation type="plasmid" evidence="2 3">
    <name>unnamed1</name>
</geneLocation>
<dbReference type="Proteomes" id="UP000239197">
    <property type="component" value="Plasmid unnamed1"/>
</dbReference>
<dbReference type="KEGG" id="rox:BV494_21630"/>
<keyword evidence="1" id="KW-0472">Membrane</keyword>
<feature type="transmembrane region" description="Helical" evidence="1">
    <location>
        <begin position="6"/>
        <end position="29"/>
    </location>
</feature>
<reference evidence="3" key="1">
    <citation type="submission" date="2017-01" db="EMBL/GenBank/DDBJ databases">
        <title>Genome sequence of Rouxiella sp. ERMR1:05.</title>
        <authorList>
            <person name="Kumar R."/>
            <person name="Singh D."/>
            <person name="Kumar S."/>
        </authorList>
    </citation>
    <scope>NUCLEOTIDE SEQUENCE [LARGE SCALE GENOMIC DNA]</scope>
    <source>
        <strain evidence="3">ERMR1:05</strain>
        <plasmid evidence="3">unnamed1</plasmid>
    </source>
</reference>
<feature type="transmembrane region" description="Helical" evidence="1">
    <location>
        <begin position="41"/>
        <end position="60"/>
    </location>
</feature>
<dbReference type="EMBL" id="CP019063">
    <property type="protein sequence ID" value="AVF37538.1"/>
    <property type="molecule type" value="Genomic_DNA"/>
</dbReference>
<evidence type="ECO:0000313" key="2">
    <source>
        <dbReference type="EMBL" id="AVF37538.1"/>
    </source>
</evidence>
<organism evidence="2 3">
    <name type="scientific">Rahnella sikkimica</name>
    <dbReference type="NCBI Taxonomy" id="1805933"/>
    <lineage>
        <taxon>Bacteria</taxon>
        <taxon>Pseudomonadati</taxon>
        <taxon>Pseudomonadota</taxon>
        <taxon>Gammaproteobacteria</taxon>
        <taxon>Enterobacterales</taxon>
        <taxon>Yersiniaceae</taxon>
        <taxon>Rahnella</taxon>
    </lineage>
</organism>
<keyword evidence="3" id="KW-1185">Reference proteome</keyword>
<accession>A0A2L1UXG9</accession>
<sequence length="75" mass="8536">MSISEFLRIIISTLVAGAGMLLGLISPIYSICCFFSSHKPYHILFGCAGILAFFIGYGLYKFALTYIYDERDYYR</sequence>
<keyword evidence="2" id="KW-0614">Plasmid</keyword>
<keyword evidence="1" id="KW-0812">Transmembrane</keyword>
<proteinExistence type="predicted"/>
<evidence type="ECO:0000313" key="3">
    <source>
        <dbReference type="Proteomes" id="UP000239197"/>
    </source>
</evidence>
<evidence type="ECO:0000256" key="1">
    <source>
        <dbReference type="SAM" id="Phobius"/>
    </source>
</evidence>
<gene>
    <name evidence="2" type="ORF">BV494_21630</name>
</gene>
<keyword evidence="1" id="KW-1133">Transmembrane helix</keyword>
<dbReference type="AlphaFoldDB" id="A0A2L1UXG9"/>
<name>A0A2L1UXG9_9GAMM</name>